<proteinExistence type="predicted"/>
<name>A0ACC1HEF8_9FUNG</name>
<dbReference type="Proteomes" id="UP001145114">
    <property type="component" value="Unassembled WGS sequence"/>
</dbReference>
<dbReference type="EMBL" id="JAMZIH010006026">
    <property type="protein sequence ID" value="KAJ1674370.1"/>
    <property type="molecule type" value="Genomic_DNA"/>
</dbReference>
<keyword evidence="2" id="KW-1185">Reference proteome</keyword>
<organism evidence="1 2">
    <name type="scientific">Spiromyces aspiralis</name>
    <dbReference type="NCBI Taxonomy" id="68401"/>
    <lineage>
        <taxon>Eukaryota</taxon>
        <taxon>Fungi</taxon>
        <taxon>Fungi incertae sedis</taxon>
        <taxon>Zoopagomycota</taxon>
        <taxon>Kickxellomycotina</taxon>
        <taxon>Kickxellomycetes</taxon>
        <taxon>Kickxellales</taxon>
        <taxon>Kickxellaceae</taxon>
        <taxon>Spiromyces</taxon>
    </lineage>
</organism>
<reference evidence="1" key="1">
    <citation type="submission" date="2022-06" db="EMBL/GenBank/DDBJ databases">
        <title>Phylogenomic reconstructions and comparative analyses of Kickxellomycotina fungi.</title>
        <authorList>
            <person name="Reynolds N.K."/>
            <person name="Stajich J.E."/>
            <person name="Barry K."/>
            <person name="Grigoriev I.V."/>
            <person name="Crous P."/>
            <person name="Smith M.E."/>
        </authorList>
    </citation>
    <scope>NUCLEOTIDE SEQUENCE</scope>
    <source>
        <strain evidence="1">RSA 2271</strain>
    </source>
</reference>
<sequence>MRAPFLTSALFPIHAWARAYAASLFNRDGGLLSVAKIDGFSYKDLRSTPAANGASQMYNPAANGNRTMTLTKGPAATEEDSSSSPYIELDDGYVTDETNTSQTALLFEPPPDYPRDAQLAQTIEGSVAIASKIWRMYEAIGMAALPSGSATENLSINMLMFECEHNTVMVVPTGNLLLFMLGKNTVDIGILRSKVYDSPVFI</sequence>
<evidence type="ECO:0000313" key="1">
    <source>
        <dbReference type="EMBL" id="KAJ1674370.1"/>
    </source>
</evidence>
<accession>A0ACC1HEF8</accession>
<protein>
    <submittedName>
        <fullName evidence="1">Uncharacterized protein</fullName>
    </submittedName>
</protein>
<evidence type="ECO:0000313" key="2">
    <source>
        <dbReference type="Proteomes" id="UP001145114"/>
    </source>
</evidence>
<gene>
    <name evidence="1" type="ORF">EV182_003419</name>
</gene>
<comment type="caution">
    <text evidence="1">The sequence shown here is derived from an EMBL/GenBank/DDBJ whole genome shotgun (WGS) entry which is preliminary data.</text>
</comment>